<accession>A0ACD4DM05</accession>
<sequence length="322" mass="32883">MVAGNDPLVAPLTDLLNAFGPAPAPGTETADLVRLGAQWAEEVYAEGSTAVAELAWAWTGTAATEAIGSVERVLGDVLTAADRGLALAELVLEGTVTVATGAAELMRIVDSFVAFARQAAPVAALPQGQLMLLTVAVEHLVAGLDVLTRTTATLADLTERATALTPEIPADPQADHPGPVLNAFDGDPARNGVEVVLPDGSVSRAPNETAAAAVRHALSQQGTPYVWGGTSPGAGLDCSGLTQYAYGQAGVELPRLAQEQDVGARVDPAAVLPGDLAVWDGHVAMVVGNGMMIEAGDPVSVTPIRTTNGSMAFHGFFRPTGN</sequence>
<evidence type="ECO:0000313" key="1">
    <source>
        <dbReference type="EMBL" id="UYP21065.1"/>
    </source>
</evidence>
<dbReference type="Proteomes" id="UP001156484">
    <property type="component" value="Chromosome"/>
</dbReference>
<reference evidence="1" key="1">
    <citation type="submission" date="2022-10" db="EMBL/GenBank/DDBJ databases">
        <title>Rhodococcus ferula Z13 complete genome.</title>
        <authorList>
            <person name="Long X."/>
            <person name="Zang M."/>
        </authorList>
    </citation>
    <scope>NUCLEOTIDE SEQUENCE</scope>
    <source>
        <strain evidence="1">Z13</strain>
    </source>
</reference>
<name>A0ACD4DM05_9NOCA</name>
<organism evidence="1 2">
    <name type="scientific">Rhodococcus sacchari</name>
    <dbReference type="NCBI Taxonomy" id="2962047"/>
    <lineage>
        <taxon>Bacteria</taxon>
        <taxon>Bacillati</taxon>
        <taxon>Actinomycetota</taxon>
        <taxon>Actinomycetes</taxon>
        <taxon>Mycobacteriales</taxon>
        <taxon>Nocardiaceae</taxon>
        <taxon>Rhodococcus</taxon>
    </lineage>
</organism>
<protein>
    <submittedName>
        <fullName evidence="1">C40 family peptidase</fullName>
    </submittedName>
</protein>
<proteinExistence type="predicted"/>
<keyword evidence="2" id="KW-1185">Reference proteome</keyword>
<gene>
    <name evidence="1" type="ORF">OED52_14595</name>
</gene>
<dbReference type="EMBL" id="CP107551">
    <property type="protein sequence ID" value="UYP21065.1"/>
    <property type="molecule type" value="Genomic_DNA"/>
</dbReference>
<evidence type="ECO:0000313" key="2">
    <source>
        <dbReference type="Proteomes" id="UP001156484"/>
    </source>
</evidence>